<evidence type="ECO:0000313" key="2">
    <source>
        <dbReference type="EMBL" id="KZB88734.1"/>
    </source>
</evidence>
<dbReference type="OrthoDB" id="5197046at2"/>
<evidence type="ECO:0000313" key="3">
    <source>
        <dbReference type="EMBL" id="OKA07312.1"/>
    </source>
</evidence>
<accession>A0A154MWI1</accession>
<keyword evidence="1" id="KW-0812">Transmembrane</keyword>
<proteinExistence type="predicted"/>
<dbReference type="AlphaFoldDB" id="A0A154MWI1"/>
<organism evidence="2 4">
    <name type="scientific">Amycolatopsis regifaucium</name>
    <dbReference type="NCBI Taxonomy" id="546365"/>
    <lineage>
        <taxon>Bacteria</taxon>
        <taxon>Bacillati</taxon>
        <taxon>Actinomycetota</taxon>
        <taxon>Actinomycetes</taxon>
        <taxon>Pseudonocardiales</taxon>
        <taxon>Pseudonocardiaceae</taxon>
        <taxon>Amycolatopsis</taxon>
    </lineage>
</organism>
<reference evidence="2 4" key="1">
    <citation type="submission" date="2015-12" db="EMBL/GenBank/DDBJ databases">
        <title>Amycolatopsis regifaucium genome sequencing and assembly.</title>
        <authorList>
            <person name="Mayilraj S."/>
        </authorList>
    </citation>
    <scope>NUCLEOTIDE SEQUENCE [LARGE SCALE GENOMIC DNA]</scope>
    <source>
        <strain evidence="2 4">GY080</strain>
    </source>
</reference>
<evidence type="ECO:0000256" key="1">
    <source>
        <dbReference type="SAM" id="Phobius"/>
    </source>
</evidence>
<evidence type="ECO:0000313" key="5">
    <source>
        <dbReference type="Proteomes" id="UP000186883"/>
    </source>
</evidence>
<feature type="transmembrane region" description="Helical" evidence="1">
    <location>
        <begin position="72"/>
        <end position="91"/>
    </location>
</feature>
<feature type="transmembrane region" description="Helical" evidence="1">
    <location>
        <begin position="159"/>
        <end position="176"/>
    </location>
</feature>
<keyword evidence="1" id="KW-0472">Membrane</keyword>
<evidence type="ECO:0000313" key="4">
    <source>
        <dbReference type="Proteomes" id="UP000076321"/>
    </source>
</evidence>
<dbReference type="EMBL" id="LQCI01000001">
    <property type="protein sequence ID" value="KZB88734.1"/>
    <property type="molecule type" value="Genomic_DNA"/>
</dbReference>
<dbReference type="RefSeq" id="WP_061983086.1">
    <property type="nucleotide sequence ID" value="NZ_FOPQ01000011.1"/>
</dbReference>
<dbReference type="Proteomes" id="UP000076321">
    <property type="component" value="Unassembled WGS sequence"/>
</dbReference>
<comment type="caution">
    <text evidence="2">The sequence shown here is derived from an EMBL/GenBank/DDBJ whole genome shotgun (WGS) entry which is preliminary data.</text>
</comment>
<dbReference type="EMBL" id="LOBU02000013">
    <property type="protein sequence ID" value="OKA07312.1"/>
    <property type="molecule type" value="Genomic_DNA"/>
</dbReference>
<feature type="transmembrane region" description="Helical" evidence="1">
    <location>
        <begin position="21"/>
        <end position="45"/>
    </location>
</feature>
<protein>
    <submittedName>
        <fullName evidence="2">Uncharacterized protein</fullName>
    </submittedName>
</protein>
<keyword evidence="5" id="KW-1185">Reference proteome</keyword>
<dbReference type="Proteomes" id="UP000186883">
    <property type="component" value="Unassembled WGS sequence"/>
</dbReference>
<feature type="transmembrane region" description="Helical" evidence="1">
    <location>
        <begin position="103"/>
        <end position="120"/>
    </location>
</feature>
<sequence length="282" mass="31121">MNTVDPARARHDRIECLRGDGRLLVGGILASAVTPACGFLAGHGFGTLVEMFRTMAIDSVFDDRGDSDPPYGVMWGTFGFVGCLFAATLAGSALRRYQGRPSGPAFPIVLVFAAITLGTGDSSREWLPPLAVGTAVDPVFHENEEWGFWAWLMYYADRWVPLLMLVLTLLVLWYAVQDSRRYAEMARTRDRLLTYGRRVPARIAEVEVHLGGDESAKRAVGAIVTLCFDDLAGVRHWVTRRTRDTTIATAEVLFDPASPDDDKKIFVALRRCPALSDWLPAA</sequence>
<reference evidence="3 5" key="2">
    <citation type="submission" date="2016-11" db="EMBL/GenBank/DDBJ databases">
        <title>Genome sequencing of Amycolatopsis regifaucium.</title>
        <authorList>
            <person name="Mayilraj S."/>
            <person name="Kaur N."/>
        </authorList>
    </citation>
    <scope>NUCLEOTIDE SEQUENCE [LARGE SCALE GENOMIC DNA]</scope>
    <source>
        <strain evidence="3 5">GY080</strain>
    </source>
</reference>
<keyword evidence="1" id="KW-1133">Transmembrane helix</keyword>
<gene>
    <name evidence="3" type="ORF">ATP06_0215750</name>
    <name evidence="2" type="ORF">AVL48_00040</name>
</gene>
<name>A0A154MWI1_9PSEU</name>